<evidence type="ECO:0000313" key="4">
    <source>
        <dbReference type="EMBL" id="TDD94522.1"/>
    </source>
</evidence>
<dbReference type="InParanoid" id="A0A4R5CBQ8"/>
<feature type="chain" id="PRO_5039641353" evidence="3">
    <location>
        <begin position="21"/>
        <end position="463"/>
    </location>
</feature>
<dbReference type="Gene3D" id="3.40.710.10">
    <property type="entry name" value="DD-peptidase/beta-lactamase superfamily"/>
    <property type="match status" value="2"/>
</dbReference>
<dbReference type="EMBL" id="SMKZ01000108">
    <property type="protein sequence ID" value="TDD94522.1"/>
    <property type="molecule type" value="Genomic_DNA"/>
</dbReference>
<keyword evidence="5" id="KW-1185">Reference proteome</keyword>
<name>A0A4R5CBQ8_9ACTN</name>
<dbReference type="Pfam" id="PF02113">
    <property type="entry name" value="Peptidase_S13"/>
    <property type="match status" value="1"/>
</dbReference>
<dbReference type="InterPro" id="IPR000667">
    <property type="entry name" value="Peptidase_S13"/>
</dbReference>
<evidence type="ECO:0000313" key="5">
    <source>
        <dbReference type="Proteomes" id="UP000294739"/>
    </source>
</evidence>
<keyword evidence="4" id="KW-0121">Carboxypeptidase</keyword>
<organism evidence="4 5">
    <name type="scientific">Jiangella asiatica</name>
    <dbReference type="NCBI Taxonomy" id="2530372"/>
    <lineage>
        <taxon>Bacteria</taxon>
        <taxon>Bacillati</taxon>
        <taxon>Actinomycetota</taxon>
        <taxon>Actinomycetes</taxon>
        <taxon>Jiangellales</taxon>
        <taxon>Jiangellaceae</taxon>
        <taxon>Jiangella</taxon>
    </lineage>
</organism>
<dbReference type="FunCoup" id="A0A4R5CBQ8">
    <property type="interactions" value="4"/>
</dbReference>
<evidence type="ECO:0000256" key="2">
    <source>
        <dbReference type="ARBA" id="ARBA00022801"/>
    </source>
</evidence>
<dbReference type="PANTHER" id="PTHR30023">
    <property type="entry name" value="D-ALANYL-D-ALANINE CARBOXYPEPTIDASE"/>
    <property type="match status" value="1"/>
</dbReference>
<proteinExistence type="inferred from homology"/>
<keyword evidence="4" id="KW-0645">Protease</keyword>
<comment type="caution">
    <text evidence="4">The sequence shown here is derived from an EMBL/GenBank/DDBJ whole genome shotgun (WGS) entry which is preliminary data.</text>
</comment>
<feature type="signal peptide" evidence="3">
    <location>
        <begin position="1"/>
        <end position="20"/>
    </location>
</feature>
<dbReference type="GO" id="GO:0000270">
    <property type="term" value="P:peptidoglycan metabolic process"/>
    <property type="evidence" value="ECO:0007669"/>
    <property type="project" value="TreeGrafter"/>
</dbReference>
<evidence type="ECO:0000256" key="3">
    <source>
        <dbReference type="SAM" id="SignalP"/>
    </source>
</evidence>
<accession>A0A4R5CBQ8</accession>
<dbReference type="NCBIfam" id="TIGR00666">
    <property type="entry name" value="PBP4"/>
    <property type="match status" value="1"/>
</dbReference>
<gene>
    <name evidence="4" type="primary">dacB</name>
    <name evidence="4" type="ORF">E1269_31845</name>
</gene>
<dbReference type="Gene3D" id="3.50.80.20">
    <property type="entry name" value="D-Ala-D-Ala carboxypeptidase C, peptidase S13"/>
    <property type="match status" value="1"/>
</dbReference>
<dbReference type="RefSeq" id="WP_131902249.1">
    <property type="nucleotide sequence ID" value="NZ_SMKZ01000108.1"/>
</dbReference>
<dbReference type="Proteomes" id="UP000294739">
    <property type="component" value="Unassembled WGS sequence"/>
</dbReference>
<keyword evidence="3" id="KW-0732">Signal</keyword>
<dbReference type="GO" id="GO:0006508">
    <property type="term" value="P:proteolysis"/>
    <property type="evidence" value="ECO:0007669"/>
    <property type="project" value="InterPro"/>
</dbReference>
<dbReference type="GO" id="GO:0009002">
    <property type="term" value="F:serine-type D-Ala-D-Ala carboxypeptidase activity"/>
    <property type="evidence" value="ECO:0007669"/>
    <property type="project" value="UniProtKB-EC"/>
</dbReference>
<evidence type="ECO:0000256" key="1">
    <source>
        <dbReference type="ARBA" id="ARBA00006096"/>
    </source>
</evidence>
<dbReference type="PANTHER" id="PTHR30023:SF0">
    <property type="entry name" value="PENICILLIN-SENSITIVE CARBOXYPEPTIDASE A"/>
    <property type="match status" value="1"/>
</dbReference>
<sequence length="463" mass="44548">MSRRAAVVAGACAVVLVAGAGAGAGVVVEATVGLPWAESEAAQGPLLVRPEQPPEPDWVLAPGVLGAPGVETAAGGVPLADVLAPLLDAPALGGNVGVDVVDLGSGASVYESASSAAITPASTLKILTSAAVLHVLGPDHVFTTRVVTAAPGLSGATPTITLVGAGDPSLTADDDGAGTSLVDLADATAAALTDAGVTSVALDYDASLFSGPAVDPDWSPGYVGGVVSPVSALAADLADRPGDPAQDAAETFADLLGDRGVTVASQPSQAAARADAVDVATVGSQPLSDIVETVLDTSDNDGAEVLARHVAIGAGMEGTSENAGPAVLRALGELGLDTTGATPLDGSGLARGSAVPAALVTATLTAAADPARPELRSVVTGLPVAGFTGTLADRFDGDDATAVGVVRAKTGTLTGVNALAGVVVAADGTSYAFAVLADDVQGTEAAREALDAVGAALAGCGCA</sequence>
<dbReference type="SUPFAM" id="SSF56601">
    <property type="entry name" value="beta-lactamase/transpeptidase-like"/>
    <property type="match status" value="1"/>
</dbReference>
<dbReference type="EC" id="3.4.16.4" evidence="4"/>
<dbReference type="OrthoDB" id="56883at2"/>
<reference evidence="4 5" key="1">
    <citation type="submission" date="2019-03" db="EMBL/GenBank/DDBJ databases">
        <title>Draft genome sequences of novel Actinobacteria.</title>
        <authorList>
            <person name="Sahin N."/>
            <person name="Ay H."/>
            <person name="Saygin H."/>
        </authorList>
    </citation>
    <scope>NUCLEOTIDE SEQUENCE [LARGE SCALE GENOMIC DNA]</scope>
    <source>
        <strain evidence="4 5">5K138</strain>
    </source>
</reference>
<dbReference type="AlphaFoldDB" id="A0A4R5CBQ8"/>
<dbReference type="PRINTS" id="PR00922">
    <property type="entry name" value="DADACBPTASE3"/>
</dbReference>
<protein>
    <submittedName>
        <fullName evidence="4">D-alanyl-D-alanine carboxypeptidase/D-alanyl-D-alanine-endopeptidase</fullName>
        <ecNumber evidence="4">3.4.16.4</ecNumber>
    </submittedName>
</protein>
<comment type="similarity">
    <text evidence="1">Belongs to the peptidase S13 family.</text>
</comment>
<keyword evidence="2 4" id="KW-0378">Hydrolase</keyword>
<dbReference type="InterPro" id="IPR012338">
    <property type="entry name" value="Beta-lactam/transpept-like"/>
</dbReference>